<comment type="function">
    <text evidence="7">Functions as a peptidoglycan terminase that cleaves nascent peptidoglycan strands endolytically to terminate their elongation.</text>
</comment>
<keyword evidence="1 7" id="KW-1003">Cell membrane</keyword>
<protein>
    <recommendedName>
        <fullName evidence="7">Endolytic murein transglycosylase</fullName>
        <ecNumber evidence="7">4.2.2.29</ecNumber>
    </recommendedName>
    <alternativeName>
        <fullName evidence="7">Peptidoglycan lytic transglycosylase</fullName>
    </alternativeName>
    <alternativeName>
        <fullName evidence="7">Peptidoglycan polymerization terminase</fullName>
    </alternativeName>
</protein>
<feature type="transmembrane region" description="Helical" evidence="7">
    <location>
        <begin position="173"/>
        <end position="192"/>
    </location>
</feature>
<sequence>MTDDAGASSGSEERDDRTVGSTRHRARRGQSSGPAGAPVWMTGQVDRVDDDAEPSQAEPSRAGGAAEQAATPNIVRHVDRATTEEIADEQAEALPEQQPQATPELPEHEDQPAPESEPVKPASPATTDSDDIPLAPKVPVWHSDLVEQLEAGRAVASGTDPDRMPQRRSRRGWIAAAVVGLVAVLGGGYLAADRFGLLASDYSDTAGSADVLVTIPDNSTLTRFGEILTDNGVVSSSKAFIRAADGQPLSGGIYKLRKGVSAATAVGMMTDSTHRVGRLVVPEGVQLESKRGVDGKTIPGVFSLIADATAATVNGQQVGVSVADLESAAKSAAPDALGVPTWAREAVDKLPGDYRRIEGLIAPGTWEAVDPQAGAADILKKLITDSAQRYESWGLLTNNRSGLQPYEVLVAASVAEREVRDTADLPKVARVILNRLAKKQRLEMDSTTNYTAAETNIDVHGDNYKANTRWNTYRVTGLPPTPIATVGELALKAMLDPPQGDWLYFITVDKQGTTKFSATFQEHLRNRKIACANKFLKTGC</sequence>
<evidence type="ECO:0000256" key="7">
    <source>
        <dbReference type="HAMAP-Rule" id="MF_02065"/>
    </source>
</evidence>
<keyword evidence="2 7" id="KW-0812">Transmembrane</keyword>
<evidence type="ECO:0000256" key="3">
    <source>
        <dbReference type="ARBA" id="ARBA00022989"/>
    </source>
</evidence>
<feature type="region of interest" description="Disordered" evidence="8">
    <location>
        <begin position="1"/>
        <end position="136"/>
    </location>
</feature>
<evidence type="ECO:0000313" key="10">
    <source>
        <dbReference type="Proteomes" id="UP000444980"/>
    </source>
</evidence>
<dbReference type="EMBL" id="BJOU01000001">
    <property type="protein sequence ID" value="GED97886.1"/>
    <property type="molecule type" value="Genomic_DNA"/>
</dbReference>
<evidence type="ECO:0000256" key="5">
    <source>
        <dbReference type="ARBA" id="ARBA00023239"/>
    </source>
</evidence>
<dbReference type="Pfam" id="PF02618">
    <property type="entry name" value="YceG"/>
    <property type="match status" value="1"/>
</dbReference>
<evidence type="ECO:0000256" key="4">
    <source>
        <dbReference type="ARBA" id="ARBA00023136"/>
    </source>
</evidence>
<keyword evidence="6 7" id="KW-0961">Cell wall biogenesis/degradation</keyword>
<dbReference type="EC" id="4.2.2.29" evidence="7"/>
<feature type="compositionally biased region" description="Low complexity" evidence="8">
    <location>
        <begin position="92"/>
        <end position="104"/>
    </location>
</feature>
<dbReference type="PANTHER" id="PTHR30518">
    <property type="entry name" value="ENDOLYTIC MUREIN TRANSGLYCOSYLASE"/>
    <property type="match status" value="1"/>
</dbReference>
<keyword evidence="5 7" id="KW-0456">Lyase</keyword>
<dbReference type="GO" id="GO:0008932">
    <property type="term" value="F:lytic endotransglycosylase activity"/>
    <property type="evidence" value="ECO:0007669"/>
    <property type="project" value="UniProtKB-UniRule"/>
</dbReference>
<comment type="caution">
    <text evidence="9">The sequence shown here is derived from an EMBL/GenBank/DDBJ whole genome shotgun (WGS) entry which is preliminary data.</text>
</comment>
<feature type="site" description="Important for catalytic activity" evidence="7">
    <location>
        <position position="418"/>
    </location>
</feature>
<evidence type="ECO:0000313" key="9">
    <source>
        <dbReference type="EMBL" id="GED97886.1"/>
    </source>
</evidence>
<keyword evidence="3 7" id="KW-1133">Transmembrane helix</keyword>
<evidence type="ECO:0000256" key="8">
    <source>
        <dbReference type="SAM" id="MobiDB-lite"/>
    </source>
</evidence>
<reference evidence="10" key="1">
    <citation type="submission" date="2019-06" db="EMBL/GenBank/DDBJ databases">
        <title>Gordonia isolated from sludge of a wastewater treatment plant.</title>
        <authorList>
            <person name="Tamura T."/>
            <person name="Aoyama K."/>
            <person name="Kang Y."/>
            <person name="Saito S."/>
            <person name="Akiyama N."/>
            <person name="Yazawa K."/>
            <person name="Gonoi T."/>
            <person name="Mikami Y."/>
        </authorList>
    </citation>
    <scope>NUCLEOTIDE SEQUENCE [LARGE SCALE GENOMIC DNA]</scope>
    <source>
        <strain evidence="10">NBRC 107697</strain>
    </source>
</reference>
<gene>
    <name evidence="7" type="primary">mltG</name>
    <name evidence="9" type="ORF">nbrc107697_19250</name>
</gene>
<dbReference type="AlphaFoldDB" id="A0A7I9UYB9"/>
<name>A0A7I9UYB9_9ACTN</name>
<dbReference type="PANTHER" id="PTHR30518:SF2">
    <property type="entry name" value="ENDOLYTIC MUREIN TRANSGLYCOSYLASE"/>
    <property type="match status" value="1"/>
</dbReference>
<evidence type="ECO:0000256" key="2">
    <source>
        <dbReference type="ARBA" id="ARBA00022692"/>
    </source>
</evidence>
<organism evidence="9 10">
    <name type="scientific">Gordonia crocea</name>
    <dbReference type="NCBI Taxonomy" id="589162"/>
    <lineage>
        <taxon>Bacteria</taxon>
        <taxon>Bacillati</taxon>
        <taxon>Actinomycetota</taxon>
        <taxon>Actinomycetes</taxon>
        <taxon>Mycobacteriales</taxon>
        <taxon>Gordoniaceae</taxon>
        <taxon>Gordonia</taxon>
    </lineage>
</organism>
<evidence type="ECO:0000256" key="6">
    <source>
        <dbReference type="ARBA" id="ARBA00023316"/>
    </source>
</evidence>
<comment type="similarity">
    <text evidence="7">Belongs to the transglycosylase MltG family.</text>
</comment>
<dbReference type="InterPro" id="IPR003770">
    <property type="entry name" value="MLTG-like"/>
</dbReference>
<keyword evidence="10" id="KW-1185">Reference proteome</keyword>
<dbReference type="Proteomes" id="UP000444980">
    <property type="component" value="Unassembled WGS sequence"/>
</dbReference>
<accession>A0A7I9UYB9</accession>
<dbReference type="NCBIfam" id="TIGR00247">
    <property type="entry name" value="endolytic transglycosylase MltG"/>
    <property type="match status" value="1"/>
</dbReference>
<comment type="subcellular location">
    <subcellularLocation>
        <location evidence="7">Cell membrane</location>
        <topology evidence="7">Single-pass membrane protein</topology>
    </subcellularLocation>
</comment>
<proteinExistence type="inferred from homology"/>
<dbReference type="HAMAP" id="MF_02065">
    <property type="entry name" value="MltG"/>
    <property type="match status" value="1"/>
</dbReference>
<dbReference type="GO" id="GO:0005886">
    <property type="term" value="C:plasma membrane"/>
    <property type="evidence" value="ECO:0007669"/>
    <property type="project" value="UniProtKB-SubCell"/>
</dbReference>
<dbReference type="GO" id="GO:0009252">
    <property type="term" value="P:peptidoglycan biosynthetic process"/>
    <property type="evidence" value="ECO:0007669"/>
    <property type="project" value="UniProtKB-UniRule"/>
</dbReference>
<dbReference type="GO" id="GO:0071555">
    <property type="term" value="P:cell wall organization"/>
    <property type="evidence" value="ECO:0007669"/>
    <property type="project" value="UniProtKB-KW"/>
</dbReference>
<comment type="catalytic activity">
    <reaction evidence="7">
        <text>a peptidoglycan chain = a peptidoglycan chain with N-acetyl-1,6-anhydromuramyl-[peptide] at the reducing end + a peptidoglycan chain with N-acetylglucosamine at the non-reducing end.</text>
        <dbReference type="EC" id="4.2.2.29"/>
    </reaction>
</comment>
<evidence type="ECO:0000256" key="1">
    <source>
        <dbReference type="ARBA" id="ARBA00022475"/>
    </source>
</evidence>
<keyword evidence="4 7" id="KW-0472">Membrane</keyword>